<dbReference type="GO" id="GO:0003700">
    <property type="term" value="F:DNA-binding transcription factor activity"/>
    <property type="evidence" value="ECO:0007669"/>
    <property type="project" value="InterPro"/>
</dbReference>
<dbReference type="Pfam" id="PF03466">
    <property type="entry name" value="LysR_substrate"/>
    <property type="match status" value="1"/>
</dbReference>
<dbReference type="PROSITE" id="PS50931">
    <property type="entry name" value="HTH_LYSR"/>
    <property type="match status" value="1"/>
</dbReference>
<dbReference type="OrthoDB" id="8954631at2"/>
<keyword evidence="8" id="KW-1185">Reference proteome</keyword>
<evidence type="ECO:0000256" key="3">
    <source>
        <dbReference type="ARBA" id="ARBA00023125"/>
    </source>
</evidence>
<sequence length="328" mass="36939">MTHRSKHAANNNPRPRPARGPRGRPPSMFDRLEDFHAFVTVAETGSFSAAARVLELSPSTVSKLIARLEKRFNVRAFDRTSKAALLTREGEVYLEYIRRVIDAAADVDGLAETLARAPHGTVRVHTSLSFARSQLVPLLPEFVHRYPDVELQLRVGPRFVSLTDDMDVAVWFGATADSSLVARKIATSRRILCATPAYLARHGRPRTPADLHGHELLSYSLPGREYWPFLQDGEVREVPARFRVSADLADLLCQMARADLGIARLPEFMVSSDIQAGTLVPLLEDYAFPEPIYAIYRSRRHLSVRIRSFIDFLAASMRQAPWNLDRRN</sequence>
<evidence type="ECO:0000256" key="5">
    <source>
        <dbReference type="SAM" id="MobiDB-lite"/>
    </source>
</evidence>
<dbReference type="Proteomes" id="UP000290849">
    <property type="component" value="Unassembled WGS sequence"/>
</dbReference>
<dbReference type="SUPFAM" id="SSF46785">
    <property type="entry name" value="Winged helix' DNA-binding domain"/>
    <property type="match status" value="1"/>
</dbReference>
<evidence type="ECO:0000256" key="4">
    <source>
        <dbReference type="ARBA" id="ARBA00023163"/>
    </source>
</evidence>
<dbReference type="Gene3D" id="1.10.10.10">
    <property type="entry name" value="Winged helix-like DNA-binding domain superfamily/Winged helix DNA-binding domain"/>
    <property type="match status" value="1"/>
</dbReference>
<evidence type="ECO:0000259" key="6">
    <source>
        <dbReference type="PROSITE" id="PS50931"/>
    </source>
</evidence>
<comment type="caution">
    <text evidence="7">The sequence shown here is derived from an EMBL/GenBank/DDBJ whole genome shotgun (WGS) entry which is preliminary data.</text>
</comment>
<feature type="region of interest" description="Disordered" evidence="5">
    <location>
        <begin position="1"/>
        <end position="27"/>
    </location>
</feature>
<keyword evidence="4" id="KW-0804">Transcription</keyword>
<dbReference type="Pfam" id="PF00126">
    <property type="entry name" value="HTH_1"/>
    <property type="match status" value="1"/>
</dbReference>
<keyword evidence="3" id="KW-0238">DNA-binding</keyword>
<dbReference type="InterPro" id="IPR036390">
    <property type="entry name" value="WH_DNA-bd_sf"/>
</dbReference>
<dbReference type="InterPro" id="IPR005119">
    <property type="entry name" value="LysR_subst-bd"/>
</dbReference>
<gene>
    <name evidence="7" type="ORF">C7R54_10010</name>
</gene>
<reference evidence="7 8" key="1">
    <citation type="journal article" date="2017" name="Int. J. Syst. Evol. Microbiol.">
        <title>Achromobacter aloeverae sp. nov., isolated from the root of Aloe vera (L.) Burm.f.</title>
        <authorList>
            <person name="Kuncharoen N."/>
            <person name="Muramatsu Y."/>
            <person name="Shibata C."/>
            <person name="Kamakura Y."/>
            <person name="Nakagawa Y."/>
            <person name="Tanasupawat S."/>
        </authorList>
    </citation>
    <scope>NUCLEOTIDE SEQUENCE [LARGE SCALE GENOMIC DNA]</scope>
    <source>
        <strain evidence="7 8">AVA-1</strain>
    </source>
</reference>
<dbReference type="CDD" id="cd08422">
    <property type="entry name" value="PBP2_CrgA_like"/>
    <property type="match status" value="1"/>
</dbReference>
<proteinExistence type="inferred from homology"/>
<organism evidence="7 8">
    <name type="scientific">Achromobacter aloeverae</name>
    <dbReference type="NCBI Taxonomy" id="1750518"/>
    <lineage>
        <taxon>Bacteria</taxon>
        <taxon>Pseudomonadati</taxon>
        <taxon>Pseudomonadota</taxon>
        <taxon>Betaproteobacteria</taxon>
        <taxon>Burkholderiales</taxon>
        <taxon>Alcaligenaceae</taxon>
        <taxon>Achromobacter</taxon>
    </lineage>
</organism>
<dbReference type="GO" id="GO:0043565">
    <property type="term" value="F:sequence-specific DNA binding"/>
    <property type="evidence" value="ECO:0007669"/>
    <property type="project" value="TreeGrafter"/>
</dbReference>
<dbReference type="EMBL" id="PYAL01000002">
    <property type="protein sequence ID" value="RXN91467.1"/>
    <property type="molecule type" value="Genomic_DNA"/>
</dbReference>
<accession>A0A4Q1HLX6</accession>
<dbReference type="PANTHER" id="PTHR30537">
    <property type="entry name" value="HTH-TYPE TRANSCRIPTIONAL REGULATOR"/>
    <property type="match status" value="1"/>
</dbReference>
<dbReference type="FunFam" id="1.10.10.10:FF:000001">
    <property type="entry name" value="LysR family transcriptional regulator"/>
    <property type="match status" value="1"/>
</dbReference>
<dbReference type="InterPro" id="IPR058163">
    <property type="entry name" value="LysR-type_TF_proteobact-type"/>
</dbReference>
<evidence type="ECO:0000313" key="7">
    <source>
        <dbReference type="EMBL" id="RXN91467.1"/>
    </source>
</evidence>
<evidence type="ECO:0000256" key="1">
    <source>
        <dbReference type="ARBA" id="ARBA00009437"/>
    </source>
</evidence>
<feature type="domain" description="HTH lysR-type" evidence="6">
    <location>
        <begin position="30"/>
        <end position="87"/>
    </location>
</feature>
<name>A0A4Q1HLX6_9BURK</name>
<evidence type="ECO:0000256" key="2">
    <source>
        <dbReference type="ARBA" id="ARBA00023015"/>
    </source>
</evidence>
<protein>
    <submittedName>
        <fullName evidence="7">LysR family transcriptional regulator</fullName>
    </submittedName>
</protein>
<dbReference type="SUPFAM" id="SSF53850">
    <property type="entry name" value="Periplasmic binding protein-like II"/>
    <property type="match status" value="1"/>
</dbReference>
<dbReference type="AlphaFoldDB" id="A0A4Q1HLX6"/>
<dbReference type="Gene3D" id="3.40.190.290">
    <property type="match status" value="1"/>
</dbReference>
<evidence type="ECO:0000313" key="8">
    <source>
        <dbReference type="Proteomes" id="UP000290849"/>
    </source>
</evidence>
<dbReference type="GO" id="GO:0006351">
    <property type="term" value="P:DNA-templated transcription"/>
    <property type="evidence" value="ECO:0007669"/>
    <property type="project" value="TreeGrafter"/>
</dbReference>
<comment type="similarity">
    <text evidence="1">Belongs to the LysR transcriptional regulatory family.</text>
</comment>
<keyword evidence="2" id="KW-0805">Transcription regulation</keyword>
<dbReference type="PANTHER" id="PTHR30537:SF5">
    <property type="entry name" value="HTH-TYPE TRANSCRIPTIONAL ACTIVATOR TTDR-RELATED"/>
    <property type="match status" value="1"/>
</dbReference>
<dbReference type="InterPro" id="IPR000847">
    <property type="entry name" value="LysR_HTH_N"/>
</dbReference>
<dbReference type="InterPro" id="IPR036388">
    <property type="entry name" value="WH-like_DNA-bd_sf"/>
</dbReference>